<proteinExistence type="predicted"/>
<dbReference type="OrthoDB" id="433681at2"/>
<sequence>MNMTTPPSSAFSHATHMPRLLFLHPRSWTGDIYSLQALQEQGFEVCVLEEDRKSARGRYHHTPNFEQIEGIPTLWYHPKRHWARWLCWPLDVFLKRGFDGRSLLHRMLTILYATHHFKPDIIYCGDAFTYALPAGLLRRFGWLKTPVMAQAIGGDVLDVPEAEVGKRRTGIAFKLMQWGLPYLDRFRAISPLIQDTLEEIFHIAADRIFVLPNHLPLHQNDIDHLTKQRLTKREEIRLQYGIPKQACVFVTLSGNLKGKGIHLFANIWSIIQTIAPNSYWLLCGPDNAWFSKNVLPLIEPSIVNGRILLTGSLPQHLVYSYYAAGDLFINPTLADGLNMTVIEAALMQLPAICSSHAGVATWVTKYDAGWVTDSNHSSDFINTIKNALSSLQNRSIAEAYQERALAMSREFTPERIFTALKTEIYRLLPETER</sequence>
<accession>A0A368L457</accession>
<keyword evidence="2" id="KW-0808">Transferase</keyword>
<dbReference type="Pfam" id="PF13692">
    <property type="entry name" value="Glyco_trans_1_4"/>
    <property type="match status" value="1"/>
</dbReference>
<comment type="caution">
    <text evidence="2">The sequence shown here is derived from an EMBL/GenBank/DDBJ whole genome shotgun (WGS) entry which is preliminary data.</text>
</comment>
<dbReference type="AlphaFoldDB" id="A0A368L457"/>
<organism evidence="2 3">
    <name type="scientific">Parvibium lacunae</name>
    <dbReference type="NCBI Taxonomy" id="1888893"/>
    <lineage>
        <taxon>Bacteria</taxon>
        <taxon>Pseudomonadati</taxon>
        <taxon>Pseudomonadota</taxon>
        <taxon>Betaproteobacteria</taxon>
        <taxon>Burkholderiales</taxon>
        <taxon>Alcaligenaceae</taxon>
        <taxon>Parvibium</taxon>
    </lineage>
</organism>
<dbReference type="CDD" id="cd03801">
    <property type="entry name" value="GT4_PimA-like"/>
    <property type="match status" value="1"/>
</dbReference>
<dbReference type="GO" id="GO:0016757">
    <property type="term" value="F:glycosyltransferase activity"/>
    <property type="evidence" value="ECO:0007669"/>
    <property type="project" value="UniProtKB-ARBA"/>
</dbReference>
<dbReference type="PANTHER" id="PTHR12526:SF637">
    <property type="entry name" value="GLYCOSYLTRANSFERASE EPSF-RELATED"/>
    <property type="match status" value="1"/>
</dbReference>
<dbReference type="PANTHER" id="PTHR12526">
    <property type="entry name" value="GLYCOSYLTRANSFERASE"/>
    <property type="match status" value="1"/>
</dbReference>
<evidence type="ECO:0000313" key="3">
    <source>
        <dbReference type="Proteomes" id="UP000252357"/>
    </source>
</evidence>
<dbReference type="RefSeq" id="WP_114402387.1">
    <property type="nucleotide sequence ID" value="NZ_QPGB01000002.1"/>
</dbReference>
<dbReference type="SUPFAM" id="SSF53756">
    <property type="entry name" value="UDP-Glycosyltransferase/glycogen phosphorylase"/>
    <property type="match status" value="1"/>
</dbReference>
<keyword evidence="3" id="KW-1185">Reference proteome</keyword>
<dbReference type="Pfam" id="PF13579">
    <property type="entry name" value="Glyco_trans_4_4"/>
    <property type="match status" value="1"/>
</dbReference>
<dbReference type="Proteomes" id="UP000252357">
    <property type="component" value="Unassembled WGS sequence"/>
</dbReference>
<gene>
    <name evidence="2" type="ORF">DU000_05640</name>
</gene>
<evidence type="ECO:0000259" key="1">
    <source>
        <dbReference type="Pfam" id="PF13579"/>
    </source>
</evidence>
<evidence type="ECO:0000313" key="2">
    <source>
        <dbReference type="EMBL" id="RCS58305.1"/>
    </source>
</evidence>
<dbReference type="EMBL" id="QPGB01000002">
    <property type="protein sequence ID" value="RCS58305.1"/>
    <property type="molecule type" value="Genomic_DNA"/>
</dbReference>
<reference evidence="2 3" key="1">
    <citation type="journal article" date="2018" name="Int. J. Syst. Evol. Microbiol.">
        <title>Parvibium lacunae gen. nov., sp. nov., a new member of the family Alcaligenaceae isolated from a freshwater pond.</title>
        <authorList>
            <person name="Chen W.M."/>
            <person name="Xie P.B."/>
            <person name="Hsu M.Y."/>
            <person name="Sheu S.Y."/>
        </authorList>
    </citation>
    <scope>NUCLEOTIDE SEQUENCE [LARGE SCALE GENOMIC DNA]</scope>
    <source>
        <strain evidence="2 3">KMB9</strain>
    </source>
</reference>
<dbReference type="InterPro" id="IPR028098">
    <property type="entry name" value="Glyco_trans_4-like_N"/>
</dbReference>
<protein>
    <submittedName>
        <fullName evidence="2">Glycosyltransferase</fullName>
    </submittedName>
</protein>
<name>A0A368L457_9BURK</name>
<feature type="domain" description="Glycosyltransferase subfamily 4-like N-terminal" evidence="1">
    <location>
        <begin position="36"/>
        <end position="213"/>
    </location>
</feature>
<dbReference type="Gene3D" id="3.40.50.2000">
    <property type="entry name" value="Glycogen Phosphorylase B"/>
    <property type="match status" value="2"/>
</dbReference>